<comment type="caution">
    <text evidence="3">The sequence shown here is derived from an EMBL/GenBank/DDBJ whole genome shotgun (WGS) entry which is preliminary data.</text>
</comment>
<keyword evidence="4" id="KW-1185">Reference proteome</keyword>
<proteinExistence type="predicted"/>
<organism evidence="3 4">
    <name type="scientific">Sphingomonas canadensis</name>
    <dbReference type="NCBI Taxonomy" id="1219257"/>
    <lineage>
        <taxon>Bacteria</taxon>
        <taxon>Pseudomonadati</taxon>
        <taxon>Pseudomonadota</taxon>
        <taxon>Alphaproteobacteria</taxon>
        <taxon>Sphingomonadales</taxon>
        <taxon>Sphingomonadaceae</taxon>
        <taxon>Sphingomonas</taxon>
    </lineage>
</organism>
<dbReference type="InterPro" id="IPR058581">
    <property type="entry name" value="TM_HPP"/>
</dbReference>
<dbReference type="Pfam" id="PF04982">
    <property type="entry name" value="TM_HPP"/>
    <property type="match status" value="1"/>
</dbReference>
<name>A0ABW3H6E0_9SPHN</name>
<gene>
    <name evidence="3" type="ORF">ACFQ1E_10990</name>
</gene>
<feature type="domain" description="HPP transmembrane region" evidence="2">
    <location>
        <begin position="15"/>
        <end position="175"/>
    </location>
</feature>
<sequence>MSRADRLFAPLLAGANWRDRMVATFGALAGIALTALICTRFAGAGGGAGQGAPLLVASMGASAVLVFAVPSSPLGQPWPVIGGSTVSALAGELALHLLGGGWLAAGVAVGLAIAAMSVLRCLHPPGGGAALIPVLGGPAMLAHGYGFALYPVAINAVVLVALGWLFHRFSGHSYPHRAPAPPPGGPLKPEDIDAALAEAGEGFDISHEDLTALIAGAERHARTRMAAGRRRK</sequence>
<feature type="transmembrane region" description="Helical" evidence="1">
    <location>
        <begin position="93"/>
        <end position="115"/>
    </location>
</feature>
<dbReference type="EMBL" id="JBHTJG010000004">
    <property type="protein sequence ID" value="MFD0946864.1"/>
    <property type="molecule type" value="Genomic_DNA"/>
</dbReference>
<evidence type="ECO:0000313" key="3">
    <source>
        <dbReference type="EMBL" id="MFD0946864.1"/>
    </source>
</evidence>
<evidence type="ECO:0000259" key="2">
    <source>
        <dbReference type="Pfam" id="PF04982"/>
    </source>
</evidence>
<feature type="transmembrane region" description="Helical" evidence="1">
    <location>
        <begin position="54"/>
        <end position="73"/>
    </location>
</feature>
<keyword evidence="1" id="KW-0472">Membrane</keyword>
<dbReference type="InterPro" id="IPR007065">
    <property type="entry name" value="HPP"/>
</dbReference>
<dbReference type="PANTHER" id="PTHR33741">
    <property type="entry name" value="TRANSMEMBRANE PROTEIN DDB_G0269096-RELATED"/>
    <property type="match status" value="1"/>
</dbReference>
<dbReference type="Proteomes" id="UP001596977">
    <property type="component" value="Unassembled WGS sequence"/>
</dbReference>
<reference evidence="4" key="1">
    <citation type="journal article" date="2019" name="Int. J. Syst. Evol. Microbiol.">
        <title>The Global Catalogue of Microorganisms (GCM) 10K type strain sequencing project: providing services to taxonomists for standard genome sequencing and annotation.</title>
        <authorList>
            <consortium name="The Broad Institute Genomics Platform"/>
            <consortium name="The Broad Institute Genome Sequencing Center for Infectious Disease"/>
            <person name="Wu L."/>
            <person name="Ma J."/>
        </authorList>
    </citation>
    <scope>NUCLEOTIDE SEQUENCE [LARGE SCALE GENOMIC DNA]</scope>
    <source>
        <strain evidence="4">CCUG 62982</strain>
    </source>
</reference>
<accession>A0ABW3H6E0</accession>
<dbReference type="RefSeq" id="WP_264944019.1">
    <property type="nucleotide sequence ID" value="NZ_JAPDRA010000004.1"/>
</dbReference>
<keyword evidence="1" id="KW-1133">Transmembrane helix</keyword>
<protein>
    <submittedName>
        <fullName evidence="3">HPP family protein</fullName>
    </submittedName>
</protein>
<feature type="transmembrane region" description="Helical" evidence="1">
    <location>
        <begin position="20"/>
        <end position="42"/>
    </location>
</feature>
<evidence type="ECO:0000313" key="4">
    <source>
        <dbReference type="Proteomes" id="UP001596977"/>
    </source>
</evidence>
<evidence type="ECO:0000256" key="1">
    <source>
        <dbReference type="SAM" id="Phobius"/>
    </source>
</evidence>
<feature type="transmembrane region" description="Helical" evidence="1">
    <location>
        <begin position="147"/>
        <end position="167"/>
    </location>
</feature>
<keyword evidence="1" id="KW-0812">Transmembrane</keyword>
<dbReference type="PANTHER" id="PTHR33741:SF5">
    <property type="entry name" value="TRANSMEMBRANE PROTEIN DDB_G0269096-RELATED"/>
    <property type="match status" value="1"/>
</dbReference>